<evidence type="ECO:0000313" key="1">
    <source>
        <dbReference type="EMBL" id="CAB4833405.1"/>
    </source>
</evidence>
<protein>
    <submittedName>
        <fullName evidence="1">Unannotated protein</fullName>
    </submittedName>
</protein>
<name>A0A6J7AKL0_9ZZZZ</name>
<sequence length="179" mass="19903">MTCASGEIEKERFLHIYCPKVTDVFDGTISEISTEVIALLDRCRWPHRVIVTVESRIELMRLTSMKSIPAIKTSAKRPRFSRSRHVGLIFGSQVPLANGIRRVTALTKNLGEKAIFLWGLSPVARKSNSQVCDSTHSVAMMISSSQQTSTSRRAQCGCVEIPQSKALSCETIDDWCCNV</sequence>
<accession>A0A6J7AKL0</accession>
<organism evidence="1">
    <name type="scientific">freshwater metagenome</name>
    <dbReference type="NCBI Taxonomy" id="449393"/>
    <lineage>
        <taxon>unclassified sequences</taxon>
        <taxon>metagenomes</taxon>
        <taxon>ecological metagenomes</taxon>
    </lineage>
</organism>
<reference evidence="1" key="1">
    <citation type="submission" date="2020-05" db="EMBL/GenBank/DDBJ databases">
        <authorList>
            <person name="Chiriac C."/>
            <person name="Salcher M."/>
            <person name="Ghai R."/>
            <person name="Kavagutti S V."/>
        </authorList>
    </citation>
    <scope>NUCLEOTIDE SEQUENCE</scope>
</reference>
<dbReference type="EMBL" id="CAFABE010000090">
    <property type="protein sequence ID" value="CAB4833405.1"/>
    <property type="molecule type" value="Genomic_DNA"/>
</dbReference>
<gene>
    <name evidence="1" type="ORF">UFOPK3164_01456</name>
</gene>
<dbReference type="AlphaFoldDB" id="A0A6J7AKL0"/>
<proteinExistence type="predicted"/>